<proteinExistence type="predicted"/>
<evidence type="ECO:0000313" key="1">
    <source>
        <dbReference type="EMBL" id="EDP96934.1"/>
    </source>
</evidence>
<dbReference type="InterPro" id="IPR036513">
    <property type="entry name" value="STAS_dom_sf"/>
</dbReference>
<accession>A9DSH1</accession>
<organism evidence="1 2">
    <name type="scientific">Kordia algicida OT-1</name>
    <dbReference type="NCBI Taxonomy" id="391587"/>
    <lineage>
        <taxon>Bacteria</taxon>
        <taxon>Pseudomonadati</taxon>
        <taxon>Bacteroidota</taxon>
        <taxon>Flavobacteriia</taxon>
        <taxon>Flavobacteriales</taxon>
        <taxon>Flavobacteriaceae</taxon>
        <taxon>Kordia</taxon>
    </lineage>
</organism>
<dbReference type="HOGENOM" id="CLU_173175_0_0_10"/>
<protein>
    <recommendedName>
        <fullName evidence="3">STAS domain-containing protein</fullName>
    </recommendedName>
</protein>
<dbReference type="AlphaFoldDB" id="A9DSH1"/>
<gene>
    <name evidence="1" type="ORF">KAOT1_17263</name>
</gene>
<name>A9DSH1_9FLAO</name>
<evidence type="ECO:0000313" key="2">
    <source>
        <dbReference type="Proteomes" id="UP000002945"/>
    </source>
</evidence>
<dbReference type="eggNOG" id="COG1366">
    <property type="taxonomic scope" value="Bacteria"/>
</dbReference>
<evidence type="ECO:0008006" key="3">
    <source>
        <dbReference type="Google" id="ProtNLM"/>
    </source>
</evidence>
<sequence>MALQITEQNGTFLMNGKLNSSTTRSFIIHFEYIIEQHQNVVLNIDGVTQIDHDGLEGIKTLTAIALRQHKMFSVIGNGCKDIYQDFNCSQVA</sequence>
<comment type="caution">
    <text evidence="1">The sequence shown here is derived from an EMBL/GenBank/DDBJ whole genome shotgun (WGS) entry which is preliminary data.</text>
</comment>
<dbReference type="RefSeq" id="WP_007095987.1">
    <property type="nucleotide sequence ID" value="NZ_CP142125.1"/>
</dbReference>
<dbReference type="STRING" id="391587.KAOT1_17263"/>
<reference evidence="1 2" key="1">
    <citation type="journal article" date="2011" name="J. Bacteriol.">
        <title>Genome sequence of the algicidal bacterium Kordia algicida OT-1.</title>
        <authorList>
            <person name="Lee H.S."/>
            <person name="Kang S.G."/>
            <person name="Kwon K.K."/>
            <person name="Lee J.H."/>
            <person name="Kim S.J."/>
        </authorList>
    </citation>
    <scope>NUCLEOTIDE SEQUENCE [LARGE SCALE GENOMIC DNA]</scope>
    <source>
        <strain evidence="1 2">OT-1</strain>
    </source>
</reference>
<dbReference type="OrthoDB" id="1163458at2"/>
<dbReference type="EMBL" id="ABIB01000003">
    <property type="protein sequence ID" value="EDP96934.1"/>
    <property type="molecule type" value="Genomic_DNA"/>
</dbReference>
<dbReference type="SUPFAM" id="SSF52091">
    <property type="entry name" value="SpoIIaa-like"/>
    <property type="match status" value="1"/>
</dbReference>
<dbReference type="Proteomes" id="UP000002945">
    <property type="component" value="Unassembled WGS sequence"/>
</dbReference>
<keyword evidence="2" id="KW-1185">Reference proteome</keyword>